<evidence type="ECO:0000256" key="4">
    <source>
        <dbReference type="SAM" id="MobiDB-lite"/>
    </source>
</evidence>
<dbReference type="GO" id="GO:0016235">
    <property type="term" value="C:aggresome"/>
    <property type="evidence" value="ECO:0007669"/>
    <property type="project" value="Ensembl"/>
</dbReference>
<dbReference type="Gene3D" id="2.30.30.40">
    <property type="entry name" value="SH3 Domains"/>
    <property type="match status" value="1"/>
</dbReference>
<feature type="region of interest" description="Disordered" evidence="4">
    <location>
        <begin position="497"/>
        <end position="522"/>
    </location>
</feature>
<dbReference type="GO" id="GO:0043066">
    <property type="term" value="P:negative regulation of apoptotic process"/>
    <property type="evidence" value="ECO:0007669"/>
    <property type="project" value="Ensembl"/>
</dbReference>
<name>F6XA67_ORNAN</name>
<dbReference type="FunFam" id="2.30.30.40:FF:000223">
    <property type="entry name" value="Caspase recruitment domain family, member 14"/>
    <property type="match status" value="1"/>
</dbReference>
<accession>F6XA67</accession>
<dbReference type="InterPro" id="IPR001315">
    <property type="entry name" value="CARD"/>
</dbReference>
<dbReference type="HOGENOM" id="CLU_009760_0_0_1"/>
<dbReference type="PROSITE" id="PS50106">
    <property type="entry name" value="PDZ"/>
    <property type="match status" value="1"/>
</dbReference>
<reference evidence="7" key="2">
    <citation type="submission" date="2025-09" db="UniProtKB">
        <authorList>
            <consortium name="Ensembl"/>
        </authorList>
    </citation>
    <scope>IDENTIFICATION</scope>
    <source>
        <strain evidence="7">Glennie</strain>
    </source>
</reference>
<evidence type="ECO:0000256" key="3">
    <source>
        <dbReference type="SAM" id="Coils"/>
    </source>
</evidence>
<dbReference type="FunFam" id="1.10.533.10:FF:000003">
    <property type="entry name" value="Caspase recruitment domain family, member 11"/>
    <property type="match status" value="1"/>
</dbReference>
<dbReference type="Pfam" id="PF00619">
    <property type="entry name" value="CARD"/>
    <property type="match status" value="1"/>
</dbReference>
<evidence type="ECO:0000256" key="2">
    <source>
        <dbReference type="ARBA" id="ARBA00023054"/>
    </source>
</evidence>
<dbReference type="GeneTree" id="ENSGT00940000160777"/>
<evidence type="ECO:0000313" key="8">
    <source>
        <dbReference type="Proteomes" id="UP000002279"/>
    </source>
</evidence>
<dbReference type="Proteomes" id="UP000002279">
    <property type="component" value="Unplaced"/>
</dbReference>
<dbReference type="GO" id="GO:0005829">
    <property type="term" value="C:cytosol"/>
    <property type="evidence" value="ECO:0007669"/>
    <property type="project" value="Ensembl"/>
</dbReference>
<organism evidence="7 8">
    <name type="scientific">Ornithorhynchus anatinus</name>
    <name type="common">Duckbill platypus</name>
    <dbReference type="NCBI Taxonomy" id="9258"/>
    <lineage>
        <taxon>Eukaryota</taxon>
        <taxon>Metazoa</taxon>
        <taxon>Chordata</taxon>
        <taxon>Craniata</taxon>
        <taxon>Vertebrata</taxon>
        <taxon>Euteleostomi</taxon>
        <taxon>Mammalia</taxon>
        <taxon>Monotremata</taxon>
        <taxon>Ornithorhynchidae</taxon>
        <taxon>Ornithorhynchus</taxon>
    </lineage>
</organism>
<evidence type="ECO:0000259" key="5">
    <source>
        <dbReference type="PROSITE" id="PS50106"/>
    </source>
</evidence>
<dbReference type="Gene3D" id="1.10.533.10">
    <property type="entry name" value="Death Domain, Fas"/>
    <property type="match status" value="1"/>
</dbReference>
<dbReference type="CDD" id="cd06736">
    <property type="entry name" value="PDZ_CARD11_CARD14-like"/>
    <property type="match status" value="1"/>
</dbReference>
<dbReference type="InterPro" id="IPR001478">
    <property type="entry name" value="PDZ"/>
</dbReference>
<dbReference type="GO" id="GO:0043123">
    <property type="term" value="P:positive regulation of canonical NF-kappaB signal transduction"/>
    <property type="evidence" value="ECO:0000318"/>
    <property type="project" value="GO_Central"/>
</dbReference>
<sequence>MADVGPPDLALKALDEETLWEMLEGHRYKIVRFVSPSRLTPYLRQAKVLDQLDEEEVLHNPKFTNNAMRVGYLLDLLKTRGKNGAVAFLESLKLHNPDIYTLVTGLEASIDFSNFSGLIETSKLTECLAGAINSLQQELSQEKRQNLTLLHHCRKLKEQVCQLGAQNQSLQGIEAEHNRMKREVSTQFHEVLKLKDEMYNLSMRYTSALQDKDLAITRCQGLQEELYLTKQELQRLKLASSCERDFRERTLWLDGEDPDAHGRELVRLKEENTKLKSLTFSLVEKDILEQSLDEAQESKQQLVDRIHSLRERATTAEKQRKQYWEEKEKTLLEFQKTKVDCEIYKEKMNALQSQVMELQKERDQAYAARDGAQMEIAQSLTEKDSLRRKVFELTDEVCELRKQLRKEQRCEVRGGLGEGESRHREPSRRGKQRLIRMHALCPREDSDFSFLSPAEAWSDPGAPPSRDGADSFRSSSPLPPCKDSLYKRLTLDFLEDASSTSSQEFPDGDGGGGPPSGEKDEPELDYEILPLSPPRSPHPSSAPVRRRWPARRILSQVTVLAFQGDALLDQISVIGGNHTGIFIHRVTPGSPADQMALRPGTQILVVDYDAVDPMSKAVLEDTTLEQAVGLLKRVNGFCFLSVKVNMEGYRKLVQDMESGAATSGDSFYIRVNLAMEGKAGRQLRVQCNDILHVTDTVYRGRSSWHAHQVNPYTMRDTDHGPIPNYSQAQQHLITVIQDMTQPSTVTRKPSGSQQKLVRIVSADKTAGNPLWLSFDGGQAEPRKPEDSPMVCFWAESCFTLMPYTLVKPRKLTRPRPVLFVPTVLGRILSEKLSLVGGFEKCPAVEGELWLGDILTEPKAIGVRWTRGADGPLPAASPQGTHCLLDLGLDCVRTLLAAEIFPIVIHIPVGDKNAKKLKKAVQRVGATEEQVLEAAKRAEMELEGLPCLHRTLAPDAWSDTDSLLGCVRAAVSDEQRKVVWLEQGPR</sequence>
<dbReference type="Bgee" id="ENSOANG00000005231">
    <property type="expression patterns" value="Expressed in adult mammalian kidney and 2 other cell types or tissues"/>
</dbReference>
<feature type="domain" description="PDZ" evidence="5">
    <location>
        <begin position="571"/>
        <end position="646"/>
    </location>
</feature>
<dbReference type="PANTHER" id="PTHR14559">
    <property type="entry name" value="CASPASE RECRUITMENT DOMAIN FAMILY"/>
    <property type="match status" value="1"/>
</dbReference>
<evidence type="ECO:0000259" key="6">
    <source>
        <dbReference type="PROSITE" id="PS50209"/>
    </source>
</evidence>
<dbReference type="GO" id="GO:0050700">
    <property type="term" value="F:CARD domain binding"/>
    <property type="evidence" value="ECO:0007669"/>
    <property type="project" value="Ensembl"/>
</dbReference>
<dbReference type="InterPro" id="IPR036034">
    <property type="entry name" value="PDZ_sf"/>
</dbReference>
<evidence type="ECO:0000313" key="7">
    <source>
        <dbReference type="Ensembl" id="ENSOANP00000008313.2"/>
    </source>
</evidence>
<feature type="region of interest" description="Disordered" evidence="4">
    <location>
        <begin position="452"/>
        <end position="478"/>
    </location>
</feature>
<keyword evidence="8" id="KW-1185">Reference proteome</keyword>
<dbReference type="GO" id="GO:0050776">
    <property type="term" value="P:regulation of immune response"/>
    <property type="evidence" value="ECO:0000318"/>
    <property type="project" value="GO_Central"/>
</dbReference>
<evidence type="ECO:0000256" key="1">
    <source>
        <dbReference type="ARBA" id="ARBA00022553"/>
    </source>
</evidence>
<dbReference type="FunFam" id="3.40.50.300:FF:000867">
    <property type="entry name" value="Caspase recruitment domain family member 10"/>
    <property type="match status" value="1"/>
</dbReference>
<keyword evidence="1" id="KW-0597">Phosphoprotein</keyword>
<proteinExistence type="predicted"/>
<dbReference type="FunFam" id="2.30.42.10:FF:000172">
    <property type="entry name" value="Caspase recruitment domain family member 14"/>
    <property type="match status" value="1"/>
</dbReference>
<dbReference type="PROSITE" id="PS50209">
    <property type="entry name" value="CARD"/>
    <property type="match status" value="1"/>
</dbReference>
<protein>
    <submittedName>
        <fullName evidence="7">Caspase recruitment domain family member 14</fullName>
    </submittedName>
</protein>
<gene>
    <name evidence="7" type="primary">CARD14</name>
</gene>
<feature type="coiled-coil region" evidence="3">
    <location>
        <begin position="285"/>
        <end position="375"/>
    </location>
</feature>
<dbReference type="InterPro" id="IPR027417">
    <property type="entry name" value="P-loop_NTPase"/>
</dbReference>
<feature type="domain" description="CARD" evidence="6">
    <location>
        <begin position="15"/>
        <end position="107"/>
    </location>
</feature>
<dbReference type="AlphaFoldDB" id="F6XA67"/>
<dbReference type="SUPFAM" id="SSF50156">
    <property type="entry name" value="PDZ domain-like"/>
    <property type="match status" value="1"/>
</dbReference>
<dbReference type="SUPFAM" id="SSF47986">
    <property type="entry name" value="DEATH domain"/>
    <property type="match status" value="1"/>
</dbReference>
<feature type="region of interest" description="Disordered" evidence="4">
    <location>
        <begin position="409"/>
        <end position="432"/>
    </location>
</feature>
<dbReference type="InParanoid" id="F6XA67"/>
<dbReference type="InterPro" id="IPR011029">
    <property type="entry name" value="DEATH-like_dom_sf"/>
</dbReference>
<dbReference type="Gene3D" id="3.40.50.300">
    <property type="entry name" value="P-loop containing nucleotide triphosphate hydrolases"/>
    <property type="match status" value="1"/>
</dbReference>
<dbReference type="Gene3D" id="2.30.42.10">
    <property type="match status" value="1"/>
</dbReference>
<reference evidence="7" key="1">
    <citation type="submission" date="2025-08" db="UniProtKB">
        <authorList>
            <consortium name="Ensembl"/>
        </authorList>
    </citation>
    <scope>IDENTIFICATION</scope>
    <source>
        <strain evidence="7">Glennie</strain>
    </source>
</reference>
<keyword evidence="2 3" id="KW-0175">Coiled coil</keyword>
<feature type="compositionally biased region" description="Basic and acidic residues" evidence="4">
    <location>
        <begin position="419"/>
        <end position="428"/>
    </location>
</feature>
<dbReference type="OMA" id="VVWTEQN"/>
<dbReference type="Ensembl" id="ENSOANT00000008315.2">
    <property type="protein sequence ID" value="ENSOANP00000008313.2"/>
    <property type="gene ID" value="ENSOANG00000005231.2"/>
</dbReference>
<dbReference type="GO" id="GO:0033209">
    <property type="term" value="P:tumor necrosis factor-mediated signaling pathway"/>
    <property type="evidence" value="ECO:0007669"/>
    <property type="project" value="Ensembl"/>
</dbReference>
<dbReference type="FunCoup" id="F6XA67">
    <property type="interactions" value="438"/>
</dbReference>
<dbReference type="PANTHER" id="PTHR14559:SF1">
    <property type="entry name" value="CASPASE RECRUITMENT DOMAIN-CONTAINING PROTEIN 14"/>
    <property type="match status" value="1"/>
</dbReference>